<organism evidence="1 2">
    <name type="scientific">Aspergillus pseudocaelatus</name>
    <dbReference type="NCBI Taxonomy" id="1825620"/>
    <lineage>
        <taxon>Eukaryota</taxon>
        <taxon>Fungi</taxon>
        <taxon>Dikarya</taxon>
        <taxon>Ascomycota</taxon>
        <taxon>Pezizomycotina</taxon>
        <taxon>Eurotiomycetes</taxon>
        <taxon>Eurotiomycetidae</taxon>
        <taxon>Eurotiales</taxon>
        <taxon>Aspergillaceae</taxon>
        <taxon>Aspergillus</taxon>
        <taxon>Aspergillus subgen. Circumdati</taxon>
    </lineage>
</organism>
<proteinExistence type="predicted"/>
<sequence>MLSCYPLHERLTYMDELLAHLPAHSYFQPHDILFVYFVHVQRFRPGHVCSFRRVSFLFFFFIS</sequence>
<gene>
    <name evidence="1" type="ORF">BDV36DRAFT_276809</name>
</gene>
<evidence type="ECO:0000313" key="2">
    <source>
        <dbReference type="Proteomes" id="UP000325395"/>
    </source>
</evidence>
<accession>A0ABQ6W0X1</accession>
<dbReference type="EMBL" id="ML735914">
    <property type="protein sequence ID" value="KAE8410777.1"/>
    <property type="molecule type" value="Genomic_DNA"/>
</dbReference>
<reference evidence="1 2" key="1">
    <citation type="submission" date="2019-04" db="EMBL/GenBank/DDBJ databases">
        <authorList>
            <consortium name="DOE Joint Genome Institute"/>
            <person name="Mondo S."/>
            <person name="Kjaerbolling I."/>
            <person name="Vesth T."/>
            <person name="Frisvad J.C."/>
            <person name="Nybo J.L."/>
            <person name="Theobald S."/>
            <person name="Kildgaard S."/>
            <person name="Isbrandt T."/>
            <person name="Kuo A."/>
            <person name="Sato A."/>
            <person name="Lyhne E.K."/>
            <person name="Kogle M.E."/>
            <person name="Wiebenga A."/>
            <person name="Kun R.S."/>
            <person name="Lubbers R.J."/>
            <person name="Makela M.R."/>
            <person name="Barry K."/>
            <person name="Chovatia M."/>
            <person name="Clum A."/>
            <person name="Daum C."/>
            <person name="Haridas S."/>
            <person name="He G."/>
            <person name="LaButti K."/>
            <person name="Lipzen A."/>
            <person name="Riley R."/>
            <person name="Salamov A."/>
            <person name="Simmons B.A."/>
            <person name="Magnuson J.K."/>
            <person name="Henrissat B."/>
            <person name="Mortensen U.H."/>
            <person name="Larsen T.O."/>
            <person name="Devries R.P."/>
            <person name="Grigoriev I.V."/>
            <person name="Machida M."/>
            <person name="Baker S.E."/>
            <person name="Andersen M.R."/>
            <person name="Cantor M.N."/>
            <person name="Hua S.X."/>
        </authorList>
    </citation>
    <scope>NUCLEOTIDE SEQUENCE [LARGE SCALE GENOMIC DNA]</scope>
    <source>
        <strain evidence="1 2">CBS 117616</strain>
    </source>
</reference>
<name>A0ABQ6W0X1_9EURO</name>
<keyword evidence="2" id="KW-1185">Reference proteome</keyword>
<dbReference type="Proteomes" id="UP000325395">
    <property type="component" value="Unassembled WGS sequence"/>
</dbReference>
<protein>
    <submittedName>
        <fullName evidence="1">Uncharacterized protein</fullName>
    </submittedName>
</protein>
<evidence type="ECO:0000313" key="1">
    <source>
        <dbReference type="EMBL" id="KAE8410777.1"/>
    </source>
</evidence>